<sequence length="275" mass="29739">MPVDPVSPYSRPADLPPYQGILVVDAEKFTAARSRDHQPLSTEIARVVAEAARRSGLAAAWATPRFFNSTGDGVAIGVPTELLPRLVHPYLRYLQEILAERNDNARRQDPLLRLRVSLNVGPLPGNGDNPFFDGNGKPRNDAHRLLDSKVAKMMLAASSDTVTHVVAILSDRVYEDVVEGGYAGLHPDHFVDVSAVVPGKSFTQHAWLHIPAPSANLLRGGVLPAPPEESSTPAPRQEGKNDHVTITAHDGAQAAGTVHGGMTMYRRPPTERGDR</sequence>
<proteinExistence type="predicted"/>
<evidence type="ECO:0000313" key="3">
    <source>
        <dbReference type="Proteomes" id="UP001500618"/>
    </source>
</evidence>
<comment type="caution">
    <text evidence="2">The sequence shown here is derived from an EMBL/GenBank/DDBJ whole genome shotgun (WGS) entry which is preliminary data.</text>
</comment>
<accession>A0ABN2H0G0</accession>
<reference evidence="2 3" key="1">
    <citation type="journal article" date="2019" name="Int. J. Syst. Evol. Microbiol.">
        <title>The Global Catalogue of Microorganisms (GCM) 10K type strain sequencing project: providing services to taxonomists for standard genome sequencing and annotation.</title>
        <authorList>
            <consortium name="The Broad Institute Genomics Platform"/>
            <consortium name="The Broad Institute Genome Sequencing Center for Infectious Disease"/>
            <person name="Wu L."/>
            <person name="Ma J."/>
        </authorList>
    </citation>
    <scope>NUCLEOTIDE SEQUENCE [LARGE SCALE GENOMIC DNA]</scope>
    <source>
        <strain evidence="2 3">JCM 14718</strain>
    </source>
</reference>
<evidence type="ECO:0000313" key="2">
    <source>
        <dbReference type="EMBL" id="GAA1679881.1"/>
    </source>
</evidence>
<feature type="region of interest" description="Disordered" evidence="1">
    <location>
        <begin position="220"/>
        <end position="275"/>
    </location>
</feature>
<protein>
    <submittedName>
        <fullName evidence="2">Uncharacterized protein</fullName>
    </submittedName>
</protein>
<gene>
    <name evidence="2" type="ORF">GCM10009765_31360</name>
</gene>
<keyword evidence="3" id="KW-1185">Reference proteome</keyword>
<dbReference type="Proteomes" id="UP001500618">
    <property type="component" value="Unassembled WGS sequence"/>
</dbReference>
<organism evidence="2 3">
    <name type="scientific">Fodinicola feengrottensis</name>
    <dbReference type="NCBI Taxonomy" id="435914"/>
    <lineage>
        <taxon>Bacteria</taxon>
        <taxon>Bacillati</taxon>
        <taxon>Actinomycetota</taxon>
        <taxon>Actinomycetes</taxon>
        <taxon>Mycobacteriales</taxon>
        <taxon>Fodinicola</taxon>
    </lineage>
</organism>
<evidence type="ECO:0000256" key="1">
    <source>
        <dbReference type="SAM" id="MobiDB-lite"/>
    </source>
</evidence>
<name>A0ABN2H0G0_9ACTN</name>
<dbReference type="EMBL" id="BAAANY010000009">
    <property type="protein sequence ID" value="GAA1679881.1"/>
    <property type="molecule type" value="Genomic_DNA"/>
</dbReference>
<dbReference type="RefSeq" id="WP_344310968.1">
    <property type="nucleotide sequence ID" value="NZ_BAAANY010000009.1"/>
</dbReference>